<organism evidence="1 2">
    <name type="scientific">Streptomyces chiangmaiensis</name>
    <dbReference type="NCBI Taxonomy" id="766497"/>
    <lineage>
        <taxon>Bacteria</taxon>
        <taxon>Bacillati</taxon>
        <taxon>Actinomycetota</taxon>
        <taxon>Actinomycetes</taxon>
        <taxon>Kitasatosporales</taxon>
        <taxon>Streptomycetaceae</taxon>
        <taxon>Streptomyces</taxon>
    </lineage>
</organism>
<proteinExistence type="predicted"/>
<protein>
    <submittedName>
        <fullName evidence="1">Uncharacterized protein</fullName>
    </submittedName>
</protein>
<dbReference type="Proteomes" id="UP001333996">
    <property type="component" value="Unassembled WGS sequence"/>
</dbReference>
<dbReference type="EMBL" id="JAYWVC010000545">
    <property type="protein sequence ID" value="MED7828873.1"/>
    <property type="molecule type" value="Genomic_DNA"/>
</dbReference>
<comment type="caution">
    <text evidence="1">The sequence shown here is derived from an EMBL/GenBank/DDBJ whole genome shotgun (WGS) entry which is preliminary data.</text>
</comment>
<gene>
    <name evidence="1" type="ORF">VXC91_45400</name>
</gene>
<evidence type="ECO:0000313" key="2">
    <source>
        <dbReference type="Proteomes" id="UP001333996"/>
    </source>
</evidence>
<sequence length="74" mass="8154">MAFNRKIGLDDEGRPSAGATFVSRTMPAGTVVRAYRPEEATVDVWCSGLFGLMGKGVQEIPLKTSWFTKYLRGQ</sequence>
<reference evidence="1" key="1">
    <citation type="submission" date="2024-01" db="EMBL/GenBank/DDBJ databases">
        <title>First draft genome sequence data of TA4-1, the type strain of Gram-positive actinobacterium Streptomyces chiangmaiensis.</title>
        <authorList>
            <person name="Yasawong M."/>
            <person name="Nantapong N."/>
        </authorList>
    </citation>
    <scope>NUCLEOTIDE SEQUENCE</scope>
    <source>
        <strain evidence="1">TA4-1</strain>
    </source>
</reference>
<name>A0ABU7FZ21_9ACTN</name>
<feature type="non-terminal residue" evidence="1">
    <location>
        <position position="74"/>
    </location>
</feature>
<keyword evidence="2" id="KW-1185">Reference proteome</keyword>
<accession>A0ABU7FZ21</accession>
<evidence type="ECO:0000313" key="1">
    <source>
        <dbReference type="EMBL" id="MED7828873.1"/>
    </source>
</evidence>